<feature type="transmembrane region" description="Helical" evidence="6">
    <location>
        <begin position="40"/>
        <end position="60"/>
    </location>
</feature>
<reference evidence="8 9" key="1">
    <citation type="submission" date="2018-12" db="EMBL/GenBank/DDBJ databases">
        <authorList>
            <person name="Sun L."/>
            <person name="Chen Z."/>
        </authorList>
    </citation>
    <scope>NUCLEOTIDE SEQUENCE [LARGE SCALE GENOMIC DNA]</scope>
    <source>
        <strain evidence="8 9">DSM 15890</strain>
    </source>
</reference>
<feature type="transmembrane region" description="Helical" evidence="6">
    <location>
        <begin position="6"/>
        <end position="28"/>
    </location>
</feature>
<keyword evidence="3 6" id="KW-0812">Transmembrane</keyword>
<keyword evidence="4 6" id="KW-1133">Transmembrane helix</keyword>
<dbReference type="AlphaFoldDB" id="A0A433Y5A1"/>
<evidence type="ECO:0000259" key="7">
    <source>
        <dbReference type="Pfam" id="PF13396"/>
    </source>
</evidence>
<protein>
    <submittedName>
        <fullName evidence="8">Transcriptional regulator</fullName>
    </submittedName>
</protein>
<comment type="subcellular location">
    <subcellularLocation>
        <location evidence="1">Cell membrane</location>
        <topology evidence="1">Multi-pass membrane protein</topology>
    </subcellularLocation>
</comment>
<evidence type="ECO:0000256" key="1">
    <source>
        <dbReference type="ARBA" id="ARBA00004651"/>
    </source>
</evidence>
<dbReference type="RefSeq" id="WP_127193510.1">
    <property type="nucleotide sequence ID" value="NZ_RZNY01000016.1"/>
</dbReference>
<keyword evidence="9" id="KW-1185">Reference proteome</keyword>
<keyword evidence="5 6" id="KW-0472">Membrane</keyword>
<organism evidence="8 9">
    <name type="scientific">Paenibacillus anaericanus</name>
    <dbReference type="NCBI Taxonomy" id="170367"/>
    <lineage>
        <taxon>Bacteria</taxon>
        <taxon>Bacillati</taxon>
        <taxon>Bacillota</taxon>
        <taxon>Bacilli</taxon>
        <taxon>Bacillales</taxon>
        <taxon>Paenibacillaceae</taxon>
        <taxon>Paenibacillus</taxon>
    </lineage>
</organism>
<accession>A0A433Y5A1</accession>
<sequence>MSELNWGLIAPIIILQLLLAVIGLISLAKAEVESVRGPKWLWVIIIVFGSIIGSICYFTIGRKAY</sequence>
<evidence type="ECO:0000313" key="9">
    <source>
        <dbReference type="Proteomes" id="UP000279446"/>
    </source>
</evidence>
<proteinExistence type="predicted"/>
<evidence type="ECO:0000256" key="2">
    <source>
        <dbReference type="ARBA" id="ARBA00022475"/>
    </source>
</evidence>
<dbReference type="GO" id="GO:0005886">
    <property type="term" value="C:plasma membrane"/>
    <property type="evidence" value="ECO:0007669"/>
    <property type="project" value="UniProtKB-SubCell"/>
</dbReference>
<comment type="caution">
    <text evidence="8">The sequence shown here is derived from an EMBL/GenBank/DDBJ whole genome shotgun (WGS) entry which is preliminary data.</text>
</comment>
<dbReference type="Proteomes" id="UP000279446">
    <property type="component" value="Unassembled WGS sequence"/>
</dbReference>
<evidence type="ECO:0000256" key="4">
    <source>
        <dbReference type="ARBA" id="ARBA00022989"/>
    </source>
</evidence>
<dbReference type="Pfam" id="PF13396">
    <property type="entry name" value="PLDc_N"/>
    <property type="match status" value="1"/>
</dbReference>
<evidence type="ECO:0000313" key="8">
    <source>
        <dbReference type="EMBL" id="RUT43888.1"/>
    </source>
</evidence>
<feature type="domain" description="Cardiolipin synthase N-terminal" evidence="7">
    <location>
        <begin position="19"/>
        <end position="62"/>
    </location>
</feature>
<gene>
    <name evidence="8" type="ORF">EJP82_18255</name>
</gene>
<name>A0A433Y5A1_9BACL</name>
<evidence type="ECO:0000256" key="6">
    <source>
        <dbReference type="SAM" id="Phobius"/>
    </source>
</evidence>
<evidence type="ECO:0000256" key="3">
    <source>
        <dbReference type="ARBA" id="ARBA00022692"/>
    </source>
</evidence>
<keyword evidence="2" id="KW-1003">Cell membrane</keyword>
<dbReference type="EMBL" id="RZNY01000016">
    <property type="protein sequence ID" value="RUT43888.1"/>
    <property type="molecule type" value="Genomic_DNA"/>
</dbReference>
<dbReference type="InterPro" id="IPR027379">
    <property type="entry name" value="CLS_N"/>
</dbReference>
<evidence type="ECO:0000256" key="5">
    <source>
        <dbReference type="ARBA" id="ARBA00023136"/>
    </source>
</evidence>